<dbReference type="EMBL" id="CAJNOJ010000020">
    <property type="protein sequence ID" value="CAF0841653.1"/>
    <property type="molecule type" value="Genomic_DNA"/>
</dbReference>
<reference evidence="4" key="1">
    <citation type="submission" date="2021-02" db="EMBL/GenBank/DDBJ databases">
        <authorList>
            <person name="Nowell W R."/>
        </authorList>
    </citation>
    <scope>NUCLEOTIDE SEQUENCE</scope>
</reference>
<dbReference type="SMART" id="SM00369">
    <property type="entry name" value="LRR_TYP"/>
    <property type="match status" value="11"/>
</dbReference>
<dbReference type="GO" id="GO:0009966">
    <property type="term" value="P:regulation of signal transduction"/>
    <property type="evidence" value="ECO:0007669"/>
    <property type="project" value="UniProtKB-ARBA"/>
</dbReference>
<dbReference type="SUPFAM" id="SSF52047">
    <property type="entry name" value="RNI-like"/>
    <property type="match status" value="1"/>
</dbReference>
<evidence type="ECO:0000256" key="1">
    <source>
        <dbReference type="ARBA" id="ARBA00022614"/>
    </source>
</evidence>
<dbReference type="InterPro" id="IPR050216">
    <property type="entry name" value="LRR_domain-containing"/>
</dbReference>
<gene>
    <name evidence="4" type="ORF">EDS130_LOCUS6865</name>
</gene>
<dbReference type="PROSITE" id="PS51450">
    <property type="entry name" value="LRR"/>
    <property type="match status" value="4"/>
</dbReference>
<dbReference type="PANTHER" id="PTHR48051:SF1">
    <property type="entry name" value="RAS SUPPRESSOR PROTEIN 1"/>
    <property type="match status" value="1"/>
</dbReference>
<proteinExistence type="predicted"/>
<name>A0A813V8P6_ADIRI</name>
<dbReference type="Gene3D" id="3.40.50.300">
    <property type="entry name" value="P-loop containing nucleotide triphosphate hydrolases"/>
    <property type="match status" value="1"/>
</dbReference>
<keyword evidence="2" id="KW-0677">Repeat</keyword>
<dbReference type="Gene3D" id="3.80.10.10">
    <property type="entry name" value="Ribonuclease Inhibitor"/>
    <property type="match status" value="3"/>
</dbReference>
<accession>A0A813V8P6</accession>
<dbReference type="SUPFAM" id="SSF52058">
    <property type="entry name" value="L domain-like"/>
    <property type="match status" value="1"/>
</dbReference>
<dbReference type="Proteomes" id="UP000663852">
    <property type="component" value="Unassembled WGS sequence"/>
</dbReference>
<feature type="region of interest" description="Disordered" evidence="3">
    <location>
        <begin position="868"/>
        <end position="894"/>
    </location>
</feature>
<protein>
    <submittedName>
        <fullName evidence="4">Uncharacterized protein</fullName>
    </submittedName>
</protein>
<evidence type="ECO:0000313" key="4">
    <source>
        <dbReference type="EMBL" id="CAF0841653.1"/>
    </source>
</evidence>
<feature type="compositionally biased region" description="Polar residues" evidence="3">
    <location>
        <begin position="43"/>
        <end position="67"/>
    </location>
</feature>
<dbReference type="InterPro" id="IPR027417">
    <property type="entry name" value="P-loop_NTPase"/>
</dbReference>
<keyword evidence="1" id="KW-0433">Leucine-rich repeat</keyword>
<evidence type="ECO:0000256" key="3">
    <source>
        <dbReference type="SAM" id="MobiDB-lite"/>
    </source>
</evidence>
<dbReference type="Pfam" id="PF12799">
    <property type="entry name" value="LRR_4"/>
    <property type="match status" value="1"/>
</dbReference>
<dbReference type="InterPro" id="IPR032675">
    <property type="entry name" value="LRR_dom_sf"/>
</dbReference>
<dbReference type="OrthoDB" id="676979at2759"/>
<dbReference type="PANTHER" id="PTHR48051">
    <property type="match status" value="1"/>
</dbReference>
<feature type="compositionally biased region" description="Polar residues" evidence="3">
    <location>
        <begin position="21"/>
        <end position="32"/>
    </location>
</feature>
<feature type="region of interest" description="Disordered" evidence="3">
    <location>
        <begin position="1"/>
        <end position="126"/>
    </location>
</feature>
<dbReference type="AlphaFoldDB" id="A0A813V8P6"/>
<feature type="compositionally biased region" description="Low complexity" evidence="3">
    <location>
        <begin position="68"/>
        <end position="96"/>
    </location>
</feature>
<dbReference type="Pfam" id="PF13855">
    <property type="entry name" value="LRR_8"/>
    <property type="match status" value="2"/>
</dbReference>
<evidence type="ECO:0000256" key="2">
    <source>
        <dbReference type="ARBA" id="ARBA00022737"/>
    </source>
</evidence>
<dbReference type="InterPro" id="IPR025875">
    <property type="entry name" value="Leu-rich_rpt_4"/>
</dbReference>
<organism evidence="4 5">
    <name type="scientific">Adineta ricciae</name>
    <name type="common">Rotifer</name>
    <dbReference type="NCBI Taxonomy" id="249248"/>
    <lineage>
        <taxon>Eukaryota</taxon>
        <taxon>Metazoa</taxon>
        <taxon>Spiralia</taxon>
        <taxon>Gnathifera</taxon>
        <taxon>Rotifera</taxon>
        <taxon>Eurotatoria</taxon>
        <taxon>Bdelloidea</taxon>
        <taxon>Adinetida</taxon>
        <taxon>Adinetidae</taxon>
        <taxon>Adineta</taxon>
    </lineage>
</organism>
<dbReference type="SUPFAM" id="SSF52540">
    <property type="entry name" value="P-loop containing nucleoside triphosphate hydrolases"/>
    <property type="match status" value="1"/>
</dbReference>
<dbReference type="InterPro" id="IPR003591">
    <property type="entry name" value="Leu-rich_rpt_typical-subtyp"/>
</dbReference>
<feature type="compositionally biased region" description="Polar residues" evidence="3">
    <location>
        <begin position="1"/>
        <end position="13"/>
    </location>
</feature>
<evidence type="ECO:0000313" key="5">
    <source>
        <dbReference type="Proteomes" id="UP000663852"/>
    </source>
</evidence>
<feature type="compositionally biased region" description="Basic and acidic residues" evidence="3">
    <location>
        <begin position="884"/>
        <end position="894"/>
    </location>
</feature>
<dbReference type="SMART" id="SM00364">
    <property type="entry name" value="LRR_BAC"/>
    <property type="match status" value="6"/>
</dbReference>
<dbReference type="InterPro" id="IPR001611">
    <property type="entry name" value="Leu-rich_rpt"/>
</dbReference>
<sequence length="1238" mass="143723">MFNNNRRTSSSPSDRLRTKSRSPSRTQLNMNTNEERPRRAKTSSHTSKNNSREATSVKRSASSKVNRTTNATSAKLKKSASNAKTPISISPKAKSPSNRKGGSKAKKSVPNESDSQEIVEPNNAERQDLTSHGLSIVPSEIFDLVTLRRLIISNNNISSLPSTIRSLVNLEYLDISRNPLRVKNGIDDYSCIPREFTSLRNLHTLIMAECTLKHIPIAVWNTPNIEILDISRNKVGYIVGDIGNLANVRHLRLSQMDLDTLPPEIGFCDKLLTIDLTGNPIDTLPETLVECRLLYQFNINYKTFYRLLDNYMLELIDEGKIRSEHIPQVIFELEGLLTLDLNYTKLNSVPNEQALLSLNELYLAHNSFTDIPEAIASMHQLKLLDMSHNRLQQIPEHFLKIKRLETFILSHNNFTHLPSSIARVSTLKKLVMNHNQIDKIEHGLSESESLTALDLSYNKLTYLPDEICYLKQIETLDLRYNQLTSLPLSIRRMIHIKSMHTFDDRFQRIGLHLSGNAIDDPPSVIWKTTDVRTLFNYMETKEKLLSNNFYHMKLILLGPKNVGKTTFTMKLINNHTVVSTTRKTLDMYLTNLQDKQIDLVEQSSQQHSSDHGSTIFPVQQNEKRISTNSENFLTRTEKIKRLYPPPLETYRSKDFFEIYLNKSTLITKNNLHCTIFDVTSEPSFEILNPLLYDSNALFVIPVNLTNLLNIIESLDENENSNPIIDYDALLTNEWLYIHIFRYIESISDHCSQAAIAIVGFLKDCQNRSSTDQQQQLLDEIHSKINMFLTDEENQRTNVALYSELFPEPIHLDNNDISYVIERFESIAQQWNIVHRKGKQQALKRRLGFLGQELSTIDYETGLKRFQKSSGNFSESSEYESEVQESTKIEEENDKEKDEFIESEIDQMTFDECLIYLQTTGDILFFTQGTQTIILIKPYYLLNKIFARTIFRPDLEQWLDYDENMIFHFGGYYSTEESFQLDCHRLLTRGEYTWKILHVLFNEQNTNPESLVDQIIIDYCRLMECLHLGYVSESNFNYQEFSTFGFVSPWLMREKSEDIDGKEYFKLLEQNRIYENLKRERTRKIKQQQLWFATDIRQAHIPNMNLIEESSKKSLDEQQYQIQIEDLPLIDEIQIAESQILSPDPIQKLKIFNGKSNFLPLGLYERLLICLHELFYERLDYQNVTVGRTSNKHLIKINRSDTQTEIQLTISQSVREQIQTLLTQNLFPAYPTLNLRIET</sequence>
<comment type="caution">
    <text evidence="4">The sequence shown here is derived from an EMBL/GenBank/DDBJ whole genome shotgun (WGS) entry which is preliminary data.</text>
</comment>
<dbReference type="GO" id="GO:0005737">
    <property type="term" value="C:cytoplasm"/>
    <property type="evidence" value="ECO:0007669"/>
    <property type="project" value="TreeGrafter"/>
</dbReference>